<evidence type="ECO:0000259" key="4">
    <source>
        <dbReference type="PROSITE" id="PS50995"/>
    </source>
</evidence>
<evidence type="ECO:0000256" key="1">
    <source>
        <dbReference type="ARBA" id="ARBA00023015"/>
    </source>
</evidence>
<name>A0A174KYK5_9FIRM</name>
<protein>
    <submittedName>
        <fullName evidence="5">Transcriptional regulator SlyA</fullName>
    </submittedName>
</protein>
<accession>A0A174KYK5</accession>
<dbReference type="InterPro" id="IPR036388">
    <property type="entry name" value="WH-like_DNA-bd_sf"/>
</dbReference>
<dbReference type="Proteomes" id="UP000095544">
    <property type="component" value="Unassembled WGS sequence"/>
</dbReference>
<keyword evidence="1" id="KW-0805">Transcription regulation</keyword>
<dbReference type="SUPFAM" id="SSF46785">
    <property type="entry name" value="Winged helix' DNA-binding domain"/>
    <property type="match status" value="1"/>
</dbReference>
<evidence type="ECO:0000256" key="3">
    <source>
        <dbReference type="ARBA" id="ARBA00023163"/>
    </source>
</evidence>
<dbReference type="GO" id="GO:0003677">
    <property type="term" value="F:DNA binding"/>
    <property type="evidence" value="ECO:0007669"/>
    <property type="project" value="UniProtKB-KW"/>
</dbReference>
<dbReference type="PANTHER" id="PTHR42756:SF1">
    <property type="entry name" value="TRANSCRIPTIONAL REPRESSOR OF EMRAB OPERON"/>
    <property type="match status" value="1"/>
</dbReference>
<dbReference type="PROSITE" id="PS50995">
    <property type="entry name" value="HTH_MARR_2"/>
    <property type="match status" value="1"/>
</dbReference>
<gene>
    <name evidence="5" type="ORF">ERS852491_04391</name>
</gene>
<keyword evidence="2" id="KW-0238">DNA-binding</keyword>
<dbReference type="STRING" id="39482.ERS852491_04391"/>
<dbReference type="GO" id="GO:0003700">
    <property type="term" value="F:DNA-binding transcription factor activity"/>
    <property type="evidence" value="ECO:0007669"/>
    <property type="project" value="InterPro"/>
</dbReference>
<reference evidence="5 6" key="1">
    <citation type="submission" date="2015-09" db="EMBL/GenBank/DDBJ databases">
        <authorList>
            <consortium name="Pathogen Informatics"/>
        </authorList>
    </citation>
    <scope>NUCLEOTIDE SEQUENCE [LARGE SCALE GENOMIC DNA]</scope>
    <source>
        <strain evidence="5 6">2789STDY5834876</strain>
    </source>
</reference>
<dbReference type="SMART" id="SM00347">
    <property type="entry name" value="HTH_MARR"/>
    <property type="match status" value="1"/>
</dbReference>
<evidence type="ECO:0000313" key="5">
    <source>
        <dbReference type="EMBL" id="CUP14918.1"/>
    </source>
</evidence>
<dbReference type="PRINTS" id="PR00598">
    <property type="entry name" value="HTHMARR"/>
</dbReference>
<sequence>MRTKRYIGIEIRALDNQIKRLIDSKIQKSAFCRLTGSNGWIIDYIRKKSPKPVYQKDLEAEFNITRSTASKVLNLMEEKGFIVRESVPEDARLKKLVLTPEAIEISKGMEADRDAIERQITKGFSEKELEQFYSYIERIRKNVSEI</sequence>
<dbReference type="AlphaFoldDB" id="A0A174KYK5"/>
<dbReference type="Pfam" id="PF12802">
    <property type="entry name" value="MarR_2"/>
    <property type="match status" value="1"/>
</dbReference>
<dbReference type="Gene3D" id="1.10.10.10">
    <property type="entry name" value="Winged helix-like DNA-binding domain superfamily/Winged helix DNA-binding domain"/>
    <property type="match status" value="1"/>
</dbReference>
<keyword evidence="3" id="KW-0804">Transcription</keyword>
<dbReference type="InterPro" id="IPR000835">
    <property type="entry name" value="HTH_MarR-typ"/>
</dbReference>
<proteinExistence type="predicted"/>
<dbReference type="InterPro" id="IPR036390">
    <property type="entry name" value="WH_DNA-bd_sf"/>
</dbReference>
<dbReference type="EMBL" id="CYZU01000061">
    <property type="protein sequence ID" value="CUP14918.1"/>
    <property type="molecule type" value="Genomic_DNA"/>
</dbReference>
<evidence type="ECO:0000256" key="2">
    <source>
        <dbReference type="ARBA" id="ARBA00023125"/>
    </source>
</evidence>
<dbReference type="PANTHER" id="PTHR42756">
    <property type="entry name" value="TRANSCRIPTIONAL REGULATOR, MARR"/>
    <property type="match status" value="1"/>
</dbReference>
<feature type="domain" description="HTH marR-type" evidence="4">
    <location>
        <begin position="1"/>
        <end position="141"/>
    </location>
</feature>
<organism evidence="5 6">
    <name type="scientific">Faecalicatena contorta</name>
    <dbReference type="NCBI Taxonomy" id="39482"/>
    <lineage>
        <taxon>Bacteria</taxon>
        <taxon>Bacillati</taxon>
        <taxon>Bacillota</taxon>
        <taxon>Clostridia</taxon>
        <taxon>Lachnospirales</taxon>
        <taxon>Lachnospiraceae</taxon>
        <taxon>Faecalicatena</taxon>
    </lineage>
</organism>
<evidence type="ECO:0000313" key="6">
    <source>
        <dbReference type="Proteomes" id="UP000095544"/>
    </source>
</evidence>